<evidence type="ECO:0000256" key="2">
    <source>
        <dbReference type="SAM" id="Phobius"/>
    </source>
</evidence>
<reference evidence="3 4" key="1">
    <citation type="submission" date="2023-02" db="EMBL/GenBank/DDBJ databases">
        <authorList>
            <person name="Mo P."/>
        </authorList>
    </citation>
    <scope>NUCLEOTIDE SEQUENCE [LARGE SCALE GENOMIC DNA]</scope>
    <source>
        <strain evidence="3 4">HUAS 3</strain>
    </source>
</reference>
<sequence>MVESREHTPGARAGTDETAARPKRLWHLLLVALAVTALTTTVGWAMAPAEERPPPRVVEPPLPAVPLPTLAGAAPSGSARPVQPVRASPSGTTSPSRSAPPEPTRTTSPTPGPASPTPSRSPEVPELTPLPASSERELRAEDGGPETTVEFVNRRDDQVTLYRLNEWGYRVRVTRLAAGESHPQATQVGHPWVVTNRYGSTLAVFQPVAEPARAIIQ</sequence>
<keyword evidence="2" id="KW-0812">Transmembrane</keyword>
<protein>
    <recommendedName>
        <fullName evidence="5">von Hippel-Lindau disease tumour suppressor protein</fullName>
    </recommendedName>
</protein>
<dbReference type="EMBL" id="CP118615">
    <property type="protein sequence ID" value="WDZ86387.1"/>
    <property type="molecule type" value="Genomic_DNA"/>
</dbReference>
<organism evidence="3 4">
    <name type="scientific">Micromonospora cathayae</name>
    <dbReference type="NCBI Taxonomy" id="3028804"/>
    <lineage>
        <taxon>Bacteria</taxon>
        <taxon>Bacillati</taxon>
        <taxon>Actinomycetota</taxon>
        <taxon>Actinomycetes</taxon>
        <taxon>Micromonosporales</taxon>
        <taxon>Micromonosporaceae</taxon>
        <taxon>Micromonospora</taxon>
    </lineage>
</organism>
<keyword evidence="4" id="KW-1185">Reference proteome</keyword>
<gene>
    <name evidence="3" type="ORF">PVK37_08285</name>
</gene>
<keyword evidence="2" id="KW-0472">Membrane</keyword>
<name>A0ABY7ZTP4_9ACTN</name>
<dbReference type="Gene3D" id="2.60.40.780">
    <property type="entry name" value="von Hippel-Lindau disease tumour suppressor, beta domain"/>
    <property type="match status" value="1"/>
</dbReference>
<evidence type="ECO:0000313" key="4">
    <source>
        <dbReference type="Proteomes" id="UP001219605"/>
    </source>
</evidence>
<evidence type="ECO:0000313" key="3">
    <source>
        <dbReference type="EMBL" id="WDZ86387.1"/>
    </source>
</evidence>
<dbReference type="Proteomes" id="UP001219605">
    <property type="component" value="Chromosome"/>
</dbReference>
<feature type="transmembrane region" description="Helical" evidence="2">
    <location>
        <begin position="25"/>
        <end position="47"/>
    </location>
</feature>
<feature type="region of interest" description="Disordered" evidence="1">
    <location>
        <begin position="68"/>
        <end position="148"/>
    </location>
</feature>
<dbReference type="InterPro" id="IPR036208">
    <property type="entry name" value="VHL_sf"/>
</dbReference>
<dbReference type="InterPro" id="IPR037140">
    <property type="entry name" value="VHL_beta_dom_sf"/>
</dbReference>
<accession>A0ABY7ZTP4</accession>
<dbReference type="SUPFAM" id="SSF49468">
    <property type="entry name" value="VHL"/>
    <property type="match status" value="1"/>
</dbReference>
<proteinExistence type="predicted"/>
<evidence type="ECO:0008006" key="5">
    <source>
        <dbReference type="Google" id="ProtNLM"/>
    </source>
</evidence>
<keyword evidence="2" id="KW-1133">Transmembrane helix</keyword>
<evidence type="ECO:0000256" key="1">
    <source>
        <dbReference type="SAM" id="MobiDB-lite"/>
    </source>
</evidence>
<dbReference type="RefSeq" id="WP_275033196.1">
    <property type="nucleotide sequence ID" value="NZ_CP118615.1"/>
</dbReference>